<feature type="compositionally biased region" description="Basic residues" evidence="1">
    <location>
        <begin position="27"/>
        <end position="38"/>
    </location>
</feature>
<comment type="caution">
    <text evidence="3">The sequence shown here is derived from an EMBL/GenBank/DDBJ whole genome shotgun (WGS) entry which is preliminary data.</text>
</comment>
<accession>A0A3E2D9F1</accession>
<feature type="transmembrane region" description="Helical" evidence="2">
    <location>
        <begin position="12"/>
        <end position="29"/>
    </location>
</feature>
<evidence type="ECO:0000313" key="3">
    <source>
        <dbReference type="EMBL" id="RFT42025.1"/>
    </source>
</evidence>
<keyword evidence="2" id="KW-1133">Transmembrane helix</keyword>
<feature type="region of interest" description="Disordered" evidence="1">
    <location>
        <begin position="26"/>
        <end position="109"/>
    </location>
</feature>
<dbReference type="Proteomes" id="UP000259211">
    <property type="component" value="Unassembled WGS sequence"/>
</dbReference>
<evidence type="ECO:0000313" key="4">
    <source>
        <dbReference type="Proteomes" id="UP000259211"/>
    </source>
</evidence>
<evidence type="ECO:0000256" key="1">
    <source>
        <dbReference type="SAM" id="MobiDB-lite"/>
    </source>
</evidence>
<proteinExistence type="predicted"/>
<reference evidence="3 4" key="1">
    <citation type="submission" date="2017-07" db="EMBL/GenBank/DDBJ databases">
        <authorList>
            <person name="Sun Z.S."/>
            <person name="Albrecht U."/>
            <person name="Echele G."/>
            <person name="Lee C.C."/>
        </authorList>
    </citation>
    <scope>NUCLEOTIDE SEQUENCE [LARGE SCALE GENOMIC DNA]</scope>
    <source>
        <strain evidence="3 4">P16-029</strain>
    </source>
</reference>
<keyword evidence="2" id="KW-0472">Membrane</keyword>
<gene>
    <name evidence="3" type="ORF">CHT91_12290</name>
</gene>
<protein>
    <submittedName>
        <fullName evidence="3">Uncharacterized protein</fullName>
    </submittedName>
</protein>
<keyword evidence="2" id="KW-0812">Transmembrane</keyword>
<organism evidence="3 4">
    <name type="scientific">Cutibacterium avidum</name>
    <dbReference type="NCBI Taxonomy" id="33010"/>
    <lineage>
        <taxon>Bacteria</taxon>
        <taxon>Bacillati</taxon>
        <taxon>Actinomycetota</taxon>
        <taxon>Actinomycetes</taxon>
        <taxon>Propionibacteriales</taxon>
        <taxon>Propionibacteriaceae</taxon>
        <taxon>Cutibacterium</taxon>
    </lineage>
</organism>
<sequence length="109" mass="11894">MLLPENRRGYTVVGALIGLIGGVASHLGHKRRTKKMRAKSAGAPATVQYPAYGQPQHQGQQAQIWDRQQGNPVNSERVQPFLQDGRHADDPWGRGSTNASGPDKDSDPR</sequence>
<feature type="compositionally biased region" description="Low complexity" evidence="1">
    <location>
        <begin position="48"/>
        <end position="63"/>
    </location>
</feature>
<evidence type="ECO:0000256" key="2">
    <source>
        <dbReference type="SAM" id="Phobius"/>
    </source>
</evidence>
<name>A0A3E2D9F1_9ACTN</name>
<dbReference type="AlphaFoldDB" id="A0A3E2D9F1"/>
<feature type="compositionally biased region" description="Polar residues" evidence="1">
    <location>
        <begin position="66"/>
        <end position="77"/>
    </location>
</feature>
<dbReference type="EMBL" id="NOWI01000017">
    <property type="protein sequence ID" value="RFT42025.1"/>
    <property type="molecule type" value="Genomic_DNA"/>
</dbReference>